<dbReference type="Proteomes" id="UP001202328">
    <property type="component" value="Unassembled WGS sequence"/>
</dbReference>
<feature type="non-terminal residue" evidence="1">
    <location>
        <position position="122"/>
    </location>
</feature>
<evidence type="ECO:0000313" key="1">
    <source>
        <dbReference type="EMBL" id="KAI3858422.1"/>
    </source>
</evidence>
<evidence type="ECO:0000313" key="2">
    <source>
        <dbReference type="Proteomes" id="UP001202328"/>
    </source>
</evidence>
<accession>A0AAD4S344</accession>
<comment type="caution">
    <text evidence="1">The sequence shown here is derived from an EMBL/GenBank/DDBJ whole genome shotgun (WGS) entry which is preliminary data.</text>
</comment>
<sequence>QNMSVVSFFDGEGYNQQCFHFDSSLDSARIISEAWLVEENNFIDDAITEIVALPPSQPFEEQLPFSPSIFLVSDIEESELLSENEMPSPTQKRLNPKQQIYLHNACIGSSSGSAPSRRVTHE</sequence>
<gene>
    <name evidence="1" type="ORF">MKW98_021787</name>
</gene>
<reference evidence="1" key="1">
    <citation type="submission" date="2022-04" db="EMBL/GenBank/DDBJ databases">
        <title>A functionally conserved STORR gene fusion in Papaver species that diverged 16.8 million years ago.</title>
        <authorList>
            <person name="Catania T."/>
        </authorList>
    </citation>
    <scope>NUCLEOTIDE SEQUENCE</scope>
    <source>
        <strain evidence="1">S-188037</strain>
    </source>
</reference>
<dbReference type="EMBL" id="JAJJMB010014738">
    <property type="protein sequence ID" value="KAI3858422.1"/>
    <property type="molecule type" value="Genomic_DNA"/>
</dbReference>
<name>A0AAD4S344_9MAGN</name>
<proteinExistence type="predicted"/>
<organism evidence="1 2">
    <name type="scientific">Papaver atlanticum</name>
    <dbReference type="NCBI Taxonomy" id="357466"/>
    <lineage>
        <taxon>Eukaryota</taxon>
        <taxon>Viridiplantae</taxon>
        <taxon>Streptophyta</taxon>
        <taxon>Embryophyta</taxon>
        <taxon>Tracheophyta</taxon>
        <taxon>Spermatophyta</taxon>
        <taxon>Magnoliopsida</taxon>
        <taxon>Ranunculales</taxon>
        <taxon>Papaveraceae</taxon>
        <taxon>Papaveroideae</taxon>
        <taxon>Papaver</taxon>
    </lineage>
</organism>
<keyword evidence="2" id="KW-1185">Reference proteome</keyword>
<protein>
    <submittedName>
        <fullName evidence="1">Uncharacterized protein</fullName>
    </submittedName>
</protein>
<feature type="non-terminal residue" evidence="1">
    <location>
        <position position="1"/>
    </location>
</feature>
<dbReference type="AlphaFoldDB" id="A0AAD4S344"/>